<dbReference type="InterPro" id="IPR007197">
    <property type="entry name" value="rSAM"/>
</dbReference>
<evidence type="ECO:0000259" key="17">
    <source>
        <dbReference type="PROSITE" id="PS51918"/>
    </source>
</evidence>
<dbReference type="Proteomes" id="UP001165090">
    <property type="component" value="Unassembled WGS sequence"/>
</dbReference>
<dbReference type="PROSITE" id="PS51918">
    <property type="entry name" value="RADICAL_SAM"/>
    <property type="match status" value="1"/>
</dbReference>
<comment type="function">
    <text evidence="13">Probable component of the wybutosine biosynthesis pathway. Wybutosine is a hyper modified guanosine with a tricyclic base found at the 3'-position adjacent to the anticodon of eukaryotic phenylalanine tRNA. Catalyzes the condensation of N-methylguanine with 2 carbon atoms from pyruvate to form the tricyclic 4-demethylwyosine, an intermediate in wybutosine biosynthesis.</text>
</comment>
<dbReference type="PROSITE" id="PS50902">
    <property type="entry name" value="FLAVODOXIN_LIKE"/>
    <property type="match status" value="1"/>
</dbReference>
<dbReference type="CDD" id="cd01335">
    <property type="entry name" value="Radical_SAM"/>
    <property type="match status" value="1"/>
</dbReference>
<evidence type="ECO:0000313" key="19">
    <source>
        <dbReference type="Proteomes" id="UP001165090"/>
    </source>
</evidence>
<name>A0ABQ5SEJ6_9CHLO</name>
<keyword evidence="5" id="KW-0004">4Fe-4S</keyword>
<feature type="compositionally biased region" description="Low complexity" evidence="15">
    <location>
        <begin position="377"/>
        <end position="397"/>
    </location>
</feature>
<dbReference type="Gene3D" id="3.40.50.360">
    <property type="match status" value="1"/>
</dbReference>
<evidence type="ECO:0000256" key="12">
    <source>
        <dbReference type="ARBA" id="ARBA00023239"/>
    </source>
</evidence>
<dbReference type="SUPFAM" id="SSF102114">
    <property type="entry name" value="Radical SAM enzymes"/>
    <property type="match status" value="1"/>
</dbReference>
<comment type="catalytic activity">
    <reaction evidence="14">
        <text>N(1)-methylguanosine(37) in tRNA(Phe) + pyruvate + S-adenosyl-L-methionine = 4-demethylwyosine(37) in tRNA(Phe) + 5'-deoxyadenosine + L-methionine + CO2 + H2O</text>
        <dbReference type="Rhea" id="RHEA:36347"/>
        <dbReference type="Rhea" id="RHEA-COMP:10164"/>
        <dbReference type="Rhea" id="RHEA-COMP:10165"/>
        <dbReference type="ChEBI" id="CHEBI:15361"/>
        <dbReference type="ChEBI" id="CHEBI:15377"/>
        <dbReference type="ChEBI" id="CHEBI:16526"/>
        <dbReference type="ChEBI" id="CHEBI:17319"/>
        <dbReference type="ChEBI" id="CHEBI:57844"/>
        <dbReference type="ChEBI" id="CHEBI:59789"/>
        <dbReference type="ChEBI" id="CHEBI:64315"/>
        <dbReference type="ChEBI" id="CHEBI:73542"/>
        <dbReference type="EC" id="4.1.3.44"/>
    </reaction>
</comment>
<comment type="caution">
    <text evidence="18">The sequence shown here is derived from an EMBL/GenBank/DDBJ whole genome shotgun (WGS) entry which is preliminary data.</text>
</comment>
<dbReference type="EMBL" id="BSDZ01000078">
    <property type="protein sequence ID" value="GLI67611.1"/>
    <property type="molecule type" value="Genomic_DNA"/>
</dbReference>
<evidence type="ECO:0000256" key="14">
    <source>
        <dbReference type="ARBA" id="ARBA00049466"/>
    </source>
</evidence>
<evidence type="ECO:0000256" key="8">
    <source>
        <dbReference type="ARBA" id="ARBA00022723"/>
    </source>
</evidence>
<evidence type="ECO:0000256" key="1">
    <source>
        <dbReference type="ARBA" id="ARBA00001966"/>
    </source>
</evidence>
<evidence type="ECO:0000256" key="9">
    <source>
        <dbReference type="ARBA" id="ARBA00022741"/>
    </source>
</evidence>
<evidence type="ECO:0000259" key="16">
    <source>
        <dbReference type="PROSITE" id="PS50902"/>
    </source>
</evidence>
<keyword evidence="9" id="KW-0547">Nucleotide-binding</keyword>
<dbReference type="SFLD" id="SFLDS00029">
    <property type="entry name" value="Radical_SAM"/>
    <property type="match status" value="1"/>
</dbReference>
<dbReference type="PANTHER" id="PTHR13930:SF0">
    <property type="entry name" value="S-ADENOSYL-L-METHIONINE-DEPENDENT TRNA 4-DEMETHYLWYOSINE SYNTHASE TYW1-RELATED"/>
    <property type="match status" value="1"/>
</dbReference>
<evidence type="ECO:0000313" key="18">
    <source>
        <dbReference type="EMBL" id="GLI67611.1"/>
    </source>
</evidence>
<comment type="similarity">
    <text evidence="3">Belongs to the TYW1 family.</text>
</comment>
<dbReference type="InterPro" id="IPR013785">
    <property type="entry name" value="Aldolase_TIM"/>
</dbReference>
<dbReference type="InterPro" id="IPR008254">
    <property type="entry name" value="Flavodoxin/NO_synth"/>
</dbReference>
<dbReference type="SFLD" id="SFLDF00284">
    <property type="entry name" value="tRNA_wybutosine-synthesizing"/>
    <property type="match status" value="1"/>
</dbReference>
<keyword evidence="11" id="KW-0411">Iron-sulfur</keyword>
<evidence type="ECO:0000256" key="15">
    <source>
        <dbReference type="SAM" id="MobiDB-lite"/>
    </source>
</evidence>
<evidence type="ECO:0000256" key="5">
    <source>
        <dbReference type="ARBA" id="ARBA00022485"/>
    </source>
</evidence>
<protein>
    <recommendedName>
        <fullName evidence="4">tRNA 4-demethylwyosine synthase (AdoMet-dependent)</fullName>
        <ecNumber evidence="4">4.1.3.44</ecNumber>
    </recommendedName>
</protein>
<feature type="region of interest" description="Disordered" evidence="15">
    <location>
        <begin position="295"/>
        <end position="403"/>
    </location>
</feature>
<keyword evidence="6" id="KW-0949">S-adenosyl-L-methionine</keyword>
<feature type="compositionally biased region" description="Low complexity" evidence="15">
    <location>
        <begin position="318"/>
        <end position="331"/>
    </location>
</feature>
<evidence type="ECO:0000256" key="7">
    <source>
        <dbReference type="ARBA" id="ARBA00022694"/>
    </source>
</evidence>
<evidence type="ECO:0000256" key="2">
    <source>
        <dbReference type="ARBA" id="ARBA00004797"/>
    </source>
</evidence>
<dbReference type="InterPro" id="IPR013917">
    <property type="entry name" value="tRNA_wybutosine-synth"/>
</dbReference>
<keyword evidence="10" id="KW-0408">Iron</keyword>
<keyword evidence="8" id="KW-0479">Metal-binding</keyword>
<keyword evidence="19" id="KW-1185">Reference proteome</keyword>
<dbReference type="EC" id="4.1.3.44" evidence="4"/>
<dbReference type="PRINTS" id="PR00369">
    <property type="entry name" value="FLAVODOXIN"/>
</dbReference>
<feature type="compositionally biased region" description="Polar residues" evidence="15">
    <location>
        <begin position="30"/>
        <end position="46"/>
    </location>
</feature>
<evidence type="ECO:0000256" key="11">
    <source>
        <dbReference type="ARBA" id="ARBA00023014"/>
    </source>
</evidence>
<dbReference type="SUPFAM" id="SSF52218">
    <property type="entry name" value="Flavoproteins"/>
    <property type="match status" value="1"/>
</dbReference>
<dbReference type="InterPro" id="IPR058240">
    <property type="entry name" value="rSAM_sf"/>
</dbReference>
<feature type="region of interest" description="Disordered" evidence="15">
    <location>
        <begin position="764"/>
        <end position="786"/>
    </location>
</feature>
<sequence length="786" mass="85045">MDLFSYFVLVVKALWLFGLAKASLNLWRTSRARSTSPKATPANLSSDDLDRSAPESTTVKAAKTAPTQIGCCAQSGATPPAATNCRHAPEQTQNASVVEVAAAVAAPSVKILYGTTKGTCKQLATQLSELLSVGLLNLAPSVVSVATCGSANCCRSADSPTAVSAAAAPADLASYEPEQLLSEPADTLVVFVISTYEGGSPPQSAKFFCSWLEDAASDFRLGSAALSHLRFAVWGCGNSLYEEHFNVVARRMDRQLRELGANRFRPLGLGDEEADLDLGQQFAAWSKELVERELQRWQQQQHAPTGSAMKGANGSVVAGPGAAATEATPTATEDRVYQDMEGEEYEEEYEEEEEEGAGSEMDMEDIGGAGPRRGKARTGAGAGAASAASSGPESGPPEMLNPLIRNSLTKQGYKLIGSHSGVKMCRWTKSMLRGRGGCYKHAFYGIESHRCMEATPSLACANKCVFCWRHHSNPVGKTWKWRMDPPDMIVGTALDLHTRMVREYSGVPGVKPEAVAEGLQVRHCALSLVGEPIMYPEINALVDKLHSRGISTFLVTNAQFPDRIEQLNPVTQLYVSVDAATPESLKAVDRPLFSNYWERFTACLSALGSKRQRTVYRLTLVKGWNMAEVEAYASLVDLGRPDFIEIKGVTYCGSGAASSLTMANVPYHEDVVEFGQAICAARRGDYALACEHAHSCCILLARVDKFLVKGQWHTWIDYDKFQRLVREGGDFGAEDYMLATPSWAVFGSEQAGFDPDQMRVRKVRRHPGKSDSAAVSVAGEAVEEDS</sequence>
<comment type="pathway">
    <text evidence="2">tRNA modification; wybutosine-tRNA(Phe) biosynthesis.</text>
</comment>
<feature type="region of interest" description="Disordered" evidence="15">
    <location>
        <begin position="30"/>
        <end position="61"/>
    </location>
</feature>
<comment type="cofactor">
    <cofactor evidence="1">
        <name>[4Fe-4S] cluster</name>
        <dbReference type="ChEBI" id="CHEBI:49883"/>
    </cofactor>
</comment>
<dbReference type="Pfam" id="PF04055">
    <property type="entry name" value="Radical_SAM"/>
    <property type="match status" value="1"/>
</dbReference>
<evidence type="ECO:0000256" key="3">
    <source>
        <dbReference type="ARBA" id="ARBA00010115"/>
    </source>
</evidence>
<reference evidence="18 19" key="1">
    <citation type="journal article" date="2023" name="IScience">
        <title>Expanded male sex-determining region conserved during the evolution of homothallism in the green alga Volvox.</title>
        <authorList>
            <person name="Yamamoto K."/>
            <person name="Matsuzaki R."/>
            <person name="Mahakham W."/>
            <person name="Heman W."/>
            <person name="Sekimoto H."/>
            <person name="Kawachi M."/>
            <person name="Minakuchi Y."/>
            <person name="Toyoda A."/>
            <person name="Nozaki H."/>
        </authorList>
    </citation>
    <scope>NUCLEOTIDE SEQUENCE [LARGE SCALE GENOMIC DNA]</scope>
    <source>
        <strain evidence="18 19">NIES-4468</strain>
    </source>
</reference>
<dbReference type="InterPro" id="IPR029039">
    <property type="entry name" value="Flavoprotein-like_sf"/>
</dbReference>
<evidence type="ECO:0000256" key="10">
    <source>
        <dbReference type="ARBA" id="ARBA00023004"/>
    </source>
</evidence>
<evidence type="ECO:0000256" key="6">
    <source>
        <dbReference type="ARBA" id="ARBA00022691"/>
    </source>
</evidence>
<feature type="compositionally biased region" description="Low complexity" evidence="15">
    <location>
        <begin position="770"/>
        <end position="780"/>
    </location>
</feature>
<dbReference type="SFLD" id="SFLDG01071">
    <property type="entry name" value="tRNA_wybutosine-synthesizing"/>
    <property type="match status" value="1"/>
</dbReference>
<dbReference type="Pfam" id="PF00258">
    <property type="entry name" value="Flavodoxin_1"/>
    <property type="match status" value="1"/>
</dbReference>
<gene>
    <name evidence="18" type="ORF">VaNZ11_011856</name>
</gene>
<evidence type="ECO:0000256" key="13">
    <source>
        <dbReference type="ARBA" id="ARBA00025368"/>
    </source>
</evidence>
<dbReference type="Gene3D" id="3.20.20.70">
    <property type="entry name" value="Aldolase class I"/>
    <property type="match status" value="1"/>
</dbReference>
<feature type="domain" description="Flavodoxin-like" evidence="16">
    <location>
        <begin position="109"/>
        <end position="290"/>
    </location>
</feature>
<proteinExistence type="inferred from homology"/>
<feature type="domain" description="Radical SAM core" evidence="17">
    <location>
        <begin position="444"/>
        <end position="687"/>
    </location>
</feature>
<organism evidence="18 19">
    <name type="scientific">Volvox africanus</name>
    <dbReference type="NCBI Taxonomy" id="51714"/>
    <lineage>
        <taxon>Eukaryota</taxon>
        <taxon>Viridiplantae</taxon>
        <taxon>Chlorophyta</taxon>
        <taxon>core chlorophytes</taxon>
        <taxon>Chlorophyceae</taxon>
        <taxon>CS clade</taxon>
        <taxon>Chlamydomonadales</taxon>
        <taxon>Volvocaceae</taxon>
        <taxon>Volvox</taxon>
    </lineage>
</organism>
<feature type="compositionally biased region" description="Acidic residues" evidence="15">
    <location>
        <begin position="340"/>
        <end position="365"/>
    </location>
</feature>
<dbReference type="Pfam" id="PF08608">
    <property type="entry name" value="Wyosine_form"/>
    <property type="match status" value="1"/>
</dbReference>
<dbReference type="PANTHER" id="PTHR13930">
    <property type="entry name" value="S-ADENOSYL-L-METHIONINE-DEPENDENT TRNA 4-DEMETHYLWYOSINE SYNTHASE"/>
    <property type="match status" value="1"/>
</dbReference>
<keyword evidence="12" id="KW-0456">Lyase</keyword>
<keyword evidence="7" id="KW-0819">tRNA processing</keyword>
<dbReference type="InterPro" id="IPR034556">
    <property type="entry name" value="tRNA_wybutosine-synthase"/>
</dbReference>
<evidence type="ECO:0000256" key="4">
    <source>
        <dbReference type="ARBA" id="ARBA00012821"/>
    </source>
</evidence>
<accession>A0ABQ5SEJ6</accession>
<dbReference type="InterPro" id="IPR001094">
    <property type="entry name" value="Flavdoxin-like"/>
</dbReference>